<keyword evidence="3" id="KW-1185">Reference proteome</keyword>
<sequence>MHFSTLVLGALTSTLVAAAPASHTNTKRACTVTFPTNTATIHLAKNPAINIFQDLAFTVPTGAGGPCSLVATFPAGYPIAASGQTQVNVFDVDGPAAGALVGTVTFASSATSPTFVTINSFACRPSMRYRLELAGQQGAVDFAEGGGAGVALTYNC</sequence>
<reference evidence="2" key="2">
    <citation type="submission" date="2023-06" db="EMBL/GenBank/DDBJ databases">
        <authorList>
            <consortium name="Lawrence Berkeley National Laboratory"/>
            <person name="Haridas S."/>
            <person name="Hensen N."/>
            <person name="Bonometti L."/>
            <person name="Westerberg I."/>
            <person name="Brannstrom I.O."/>
            <person name="Guillou S."/>
            <person name="Cros-Aarteil S."/>
            <person name="Calhoun S."/>
            <person name="Kuo A."/>
            <person name="Mondo S."/>
            <person name="Pangilinan J."/>
            <person name="Riley R."/>
            <person name="Labutti K."/>
            <person name="Andreopoulos B."/>
            <person name="Lipzen A."/>
            <person name="Chen C."/>
            <person name="Yanf M."/>
            <person name="Daum C."/>
            <person name="Ng V."/>
            <person name="Clum A."/>
            <person name="Steindorff A."/>
            <person name="Ohm R."/>
            <person name="Martin F."/>
            <person name="Silar P."/>
            <person name="Natvig D."/>
            <person name="Lalanne C."/>
            <person name="Gautier V."/>
            <person name="Ament-Velasquez S.L."/>
            <person name="Kruys A."/>
            <person name="Hutchinson M.I."/>
            <person name="Powell A.J."/>
            <person name="Barry K."/>
            <person name="Miller A.N."/>
            <person name="Grigoriev I.V."/>
            <person name="Debuchy R."/>
            <person name="Gladieux P."/>
            <person name="Thoren M.H."/>
            <person name="Johannesson H."/>
        </authorList>
    </citation>
    <scope>NUCLEOTIDE SEQUENCE</scope>
    <source>
        <strain evidence="2">SMH4131-1</strain>
    </source>
</reference>
<organism evidence="2 3">
    <name type="scientific">Cercophora scortea</name>
    <dbReference type="NCBI Taxonomy" id="314031"/>
    <lineage>
        <taxon>Eukaryota</taxon>
        <taxon>Fungi</taxon>
        <taxon>Dikarya</taxon>
        <taxon>Ascomycota</taxon>
        <taxon>Pezizomycotina</taxon>
        <taxon>Sordariomycetes</taxon>
        <taxon>Sordariomycetidae</taxon>
        <taxon>Sordariales</taxon>
        <taxon>Lasiosphaeriaceae</taxon>
        <taxon>Cercophora</taxon>
    </lineage>
</organism>
<evidence type="ECO:0000313" key="2">
    <source>
        <dbReference type="EMBL" id="KAK3327369.1"/>
    </source>
</evidence>
<gene>
    <name evidence="2" type="ORF">B0T19DRAFT_161376</name>
</gene>
<evidence type="ECO:0000256" key="1">
    <source>
        <dbReference type="SAM" id="SignalP"/>
    </source>
</evidence>
<dbReference type="EMBL" id="JAUEPO010000003">
    <property type="protein sequence ID" value="KAK3327369.1"/>
    <property type="molecule type" value="Genomic_DNA"/>
</dbReference>
<evidence type="ECO:0000313" key="3">
    <source>
        <dbReference type="Proteomes" id="UP001286456"/>
    </source>
</evidence>
<feature type="signal peptide" evidence="1">
    <location>
        <begin position="1"/>
        <end position="18"/>
    </location>
</feature>
<evidence type="ECO:0008006" key="4">
    <source>
        <dbReference type="Google" id="ProtNLM"/>
    </source>
</evidence>
<keyword evidence="1" id="KW-0732">Signal</keyword>
<reference evidence="2" key="1">
    <citation type="journal article" date="2023" name="Mol. Phylogenet. Evol.">
        <title>Genome-scale phylogeny and comparative genomics of the fungal order Sordariales.</title>
        <authorList>
            <person name="Hensen N."/>
            <person name="Bonometti L."/>
            <person name="Westerberg I."/>
            <person name="Brannstrom I.O."/>
            <person name="Guillou S."/>
            <person name="Cros-Aarteil S."/>
            <person name="Calhoun S."/>
            <person name="Haridas S."/>
            <person name="Kuo A."/>
            <person name="Mondo S."/>
            <person name="Pangilinan J."/>
            <person name="Riley R."/>
            <person name="LaButti K."/>
            <person name="Andreopoulos B."/>
            <person name="Lipzen A."/>
            <person name="Chen C."/>
            <person name="Yan M."/>
            <person name="Daum C."/>
            <person name="Ng V."/>
            <person name="Clum A."/>
            <person name="Steindorff A."/>
            <person name="Ohm R.A."/>
            <person name="Martin F."/>
            <person name="Silar P."/>
            <person name="Natvig D.O."/>
            <person name="Lalanne C."/>
            <person name="Gautier V."/>
            <person name="Ament-Velasquez S.L."/>
            <person name="Kruys A."/>
            <person name="Hutchinson M.I."/>
            <person name="Powell A.J."/>
            <person name="Barry K."/>
            <person name="Miller A.N."/>
            <person name="Grigoriev I.V."/>
            <person name="Debuchy R."/>
            <person name="Gladieux P."/>
            <person name="Hiltunen Thoren M."/>
            <person name="Johannesson H."/>
        </authorList>
    </citation>
    <scope>NUCLEOTIDE SEQUENCE</scope>
    <source>
        <strain evidence="2">SMH4131-1</strain>
    </source>
</reference>
<feature type="chain" id="PRO_5042064143" description="Ubiquitin 3 binding protein But2 C-terminal domain-containing protein" evidence="1">
    <location>
        <begin position="19"/>
        <end position="156"/>
    </location>
</feature>
<comment type="caution">
    <text evidence="2">The sequence shown here is derived from an EMBL/GenBank/DDBJ whole genome shotgun (WGS) entry which is preliminary data.</text>
</comment>
<proteinExistence type="predicted"/>
<protein>
    <recommendedName>
        <fullName evidence="4">Ubiquitin 3 binding protein But2 C-terminal domain-containing protein</fullName>
    </recommendedName>
</protein>
<accession>A0AAE0ILU8</accession>
<dbReference type="Proteomes" id="UP001286456">
    <property type="component" value="Unassembled WGS sequence"/>
</dbReference>
<dbReference type="AlphaFoldDB" id="A0AAE0ILU8"/>
<name>A0AAE0ILU8_9PEZI</name>